<gene>
    <name evidence="2" type="ORF">LTR97_009430</name>
</gene>
<comment type="caution">
    <text evidence="2">The sequence shown here is derived from an EMBL/GenBank/DDBJ whole genome shotgun (WGS) entry which is preliminary data.</text>
</comment>
<feature type="transmembrane region" description="Helical" evidence="1">
    <location>
        <begin position="33"/>
        <end position="53"/>
    </location>
</feature>
<reference evidence="2" key="1">
    <citation type="submission" date="2023-08" db="EMBL/GenBank/DDBJ databases">
        <title>Black Yeasts Isolated from many extreme environments.</title>
        <authorList>
            <person name="Coleine C."/>
            <person name="Stajich J.E."/>
            <person name="Selbmann L."/>
        </authorList>
    </citation>
    <scope>NUCLEOTIDE SEQUENCE</scope>
    <source>
        <strain evidence="2">CCFEE 5810</strain>
    </source>
</reference>
<keyword evidence="1" id="KW-0812">Transmembrane</keyword>
<dbReference type="EMBL" id="JAVRQU010000015">
    <property type="protein sequence ID" value="KAK5694839.1"/>
    <property type="molecule type" value="Genomic_DNA"/>
</dbReference>
<sequence>MTGLANSTDKPMIFDGPTRDKDSAWSHTPPHLVLVWLAISLPLVLWDSGYVLLRPHSMSGGILHTPLWAPYALYAEVDKVYGTKALEEHNGWTATQTSFNIVETVGYLTYLYLVYTYGEIVPSPGHYQSDPRHRISWHSLKGLNVCRMIHGHVAARAVLLAYSMALLTFSKSSIYWLIEAYSGFDNIGHNNMVRIIFVWIIPNGFWLVFPLYMAYIFGTEILRGLNIGAKRS</sequence>
<evidence type="ECO:0000313" key="2">
    <source>
        <dbReference type="EMBL" id="KAK5694839.1"/>
    </source>
</evidence>
<feature type="transmembrane region" description="Helical" evidence="1">
    <location>
        <begin position="157"/>
        <end position="176"/>
    </location>
</feature>
<accession>A0AAN7W0G2</accession>
<feature type="transmembrane region" description="Helical" evidence="1">
    <location>
        <begin position="196"/>
        <end position="217"/>
    </location>
</feature>
<proteinExistence type="predicted"/>
<keyword evidence="1" id="KW-0472">Membrane</keyword>
<dbReference type="AlphaFoldDB" id="A0AAN7W0G2"/>
<keyword evidence="1" id="KW-1133">Transmembrane helix</keyword>
<protein>
    <recommendedName>
        <fullName evidence="4">EXPERA domain-containing protein</fullName>
    </recommendedName>
</protein>
<name>A0AAN7W0G2_9PEZI</name>
<organism evidence="2 3">
    <name type="scientific">Elasticomyces elasticus</name>
    <dbReference type="NCBI Taxonomy" id="574655"/>
    <lineage>
        <taxon>Eukaryota</taxon>
        <taxon>Fungi</taxon>
        <taxon>Dikarya</taxon>
        <taxon>Ascomycota</taxon>
        <taxon>Pezizomycotina</taxon>
        <taxon>Dothideomycetes</taxon>
        <taxon>Dothideomycetidae</taxon>
        <taxon>Mycosphaerellales</taxon>
        <taxon>Teratosphaeriaceae</taxon>
        <taxon>Elasticomyces</taxon>
    </lineage>
</organism>
<evidence type="ECO:0000256" key="1">
    <source>
        <dbReference type="SAM" id="Phobius"/>
    </source>
</evidence>
<dbReference type="Proteomes" id="UP001310594">
    <property type="component" value="Unassembled WGS sequence"/>
</dbReference>
<evidence type="ECO:0008006" key="4">
    <source>
        <dbReference type="Google" id="ProtNLM"/>
    </source>
</evidence>
<dbReference type="PANTHER" id="PTHR37919:SF2">
    <property type="entry name" value="EXPERA DOMAIN-CONTAINING PROTEIN"/>
    <property type="match status" value="1"/>
</dbReference>
<evidence type="ECO:0000313" key="3">
    <source>
        <dbReference type="Proteomes" id="UP001310594"/>
    </source>
</evidence>
<dbReference type="PANTHER" id="PTHR37919">
    <property type="entry name" value="PROTEIN CBG05606"/>
    <property type="match status" value="1"/>
</dbReference>